<dbReference type="Proteomes" id="UP000053226">
    <property type="component" value="Unassembled WGS sequence"/>
</dbReference>
<evidence type="ECO:0000313" key="2">
    <source>
        <dbReference type="Proteomes" id="UP000053226"/>
    </source>
</evidence>
<dbReference type="AlphaFoldDB" id="A0A0N0IAI9"/>
<dbReference type="RefSeq" id="WP_047256094.1">
    <property type="nucleotide sequence ID" value="NZ_CAWMUS010000016.1"/>
</dbReference>
<dbReference type="GeneID" id="79717610"/>
<name>A0A0N0IAI9_9GAMM</name>
<organism evidence="1 2">
    <name type="scientific">Moellerella wisconsensis ATCC 35017</name>
    <dbReference type="NCBI Taxonomy" id="1354267"/>
    <lineage>
        <taxon>Bacteria</taxon>
        <taxon>Pseudomonadati</taxon>
        <taxon>Pseudomonadota</taxon>
        <taxon>Gammaproteobacteria</taxon>
        <taxon>Enterobacterales</taxon>
        <taxon>Morganellaceae</taxon>
        <taxon>Moellerella</taxon>
    </lineage>
</organism>
<dbReference type="InterPro" id="IPR014987">
    <property type="entry name" value="UPF_YfcL"/>
</dbReference>
<keyword evidence="2" id="KW-1185">Reference proteome</keyword>
<reference evidence="1 2" key="1">
    <citation type="submission" date="2015-07" db="EMBL/GenBank/DDBJ databases">
        <title>ATOL: Assembling a taxonomically balanced genome-scale reconstruction of the evolutionary history of the Enterobacteriaceae.</title>
        <authorList>
            <person name="Plunkett G.III."/>
            <person name="Neeno-Eckwall E.C."/>
            <person name="Glasner J.D."/>
            <person name="Perna N.T."/>
        </authorList>
    </citation>
    <scope>NUCLEOTIDE SEQUENCE [LARGE SCALE GENOMIC DNA]</scope>
    <source>
        <strain evidence="1 2">ATCC 35017</strain>
    </source>
</reference>
<evidence type="ECO:0000313" key="1">
    <source>
        <dbReference type="EMBL" id="KPD03092.1"/>
    </source>
</evidence>
<accession>A0A0N0IAI9</accession>
<sequence>MLADFETRILAQIDDRVEHGSDDELFAGGYLRGHLTLAVAELEEENDTSVEALYQRVEESIQKAIKAGELSPPDQVLVLDTWKQLLDNVRD</sequence>
<proteinExistence type="predicted"/>
<evidence type="ECO:0008006" key="3">
    <source>
        <dbReference type="Google" id="ProtNLM"/>
    </source>
</evidence>
<gene>
    <name evidence="1" type="ORF">M992_1588</name>
</gene>
<comment type="caution">
    <text evidence="1">The sequence shown here is derived from an EMBL/GenBank/DDBJ whole genome shotgun (WGS) entry which is preliminary data.</text>
</comment>
<protein>
    <recommendedName>
        <fullName evidence="3">YfcL family protein</fullName>
    </recommendedName>
</protein>
<dbReference type="Pfam" id="PF08891">
    <property type="entry name" value="YfcL"/>
    <property type="match status" value="1"/>
</dbReference>
<dbReference type="OrthoDB" id="5600394at2"/>
<dbReference type="EMBL" id="LGAA01000016">
    <property type="protein sequence ID" value="KPD03092.1"/>
    <property type="molecule type" value="Genomic_DNA"/>
</dbReference>